<dbReference type="InterPro" id="IPR036025">
    <property type="entry name" value="RtcB-like_sf"/>
</dbReference>
<feature type="binding site" evidence="14">
    <location>
        <position position="261"/>
    </location>
    <ligand>
        <name>Mn(2+)</name>
        <dbReference type="ChEBI" id="CHEBI:29035"/>
        <label>2</label>
    </ligand>
</feature>
<evidence type="ECO:0000256" key="5">
    <source>
        <dbReference type="ARBA" id="ARBA00022741"/>
    </source>
</evidence>
<feature type="binding site" evidence="13">
    <location>
        <position position="411"/>
    </location>
    <ligand>
        <name>GMP</name>
        <dbReference type="ChEBI" id="CHEBI:58115"/>
    </ligand>
</feature>
<feature type="active site" description="GMP-histidine intermediate" evidence="12">
    <location>
        <position position="430"/>
    </location>
</feature>
<evidence type="ECO:0000256" key="2">
    <source>
        <dbReference type="ARBA" id="ARBA00011245"/>
    </source>
</evidence>
<dbReference type="PANTHER" id="PTHR11118:SF1">
    <property type="entry name" value="RNA-SPLICING LIGASE RTCB HOMOLOG"/>
    <property type="match status" value="1"/>
</dbReference>
<dbReference type="PANTHER" id="PTHR11118">
    <property type="entry name" value="RNA-SPLICING LIGASE RTCB HOMOLOG"/>
    <property type="match status" value="1"/>
</dbReference>
<dbReference type="AlphaFoldDB" id="A0A075H8M6"/>
<name>A0A075H8M6_9ARCH</name>
<dbReference type="EMBL" id="KF900944">
    <property type="protein sequence ID" value="AIF12379.1"/>
    <property type="molecule type" value="Genomic_DNA"/>
</dbReference>
<keyword evidence="5 13" id="KW-0547">Nucleotide-binding</keyword>
<comment type="similarity">
    <text evidence="1 15">Belongs to the RtcB family.</text>
</comment>
<dbReference type="FunFam" id="3.90.1860.10:FF:000001">
    <property type="entry name" value="tRNA-splicing ligase RtcB homolog"/>
    <property type="match status" value="1"/>
</dbReference>
<feature type="binding site" evidence="13">
    <location>
        <position position="506"/>
    </location>
    <ligand>
        <name>GMP</name>
        <dbReference type="ChEBI" id="CHEBI:58115"/>
    </ligand>
</feature>
<evidence type="ECO:0000256" key="1">
    <source>
        <dbReference type="ARBA" id="ARBA00008071"/>
    </source>
</evidence>
<evidence type="ECO:0000256" key="7">
    <source>
        <dbReference type="ARBA" id="ARBA00023211"/>
    </source>
</evidence>
<feature type="binding site" evidence="14">
    <location>
        <position position="230"/>
    </location>
    <ligand>
        <name>Mn(2+)</name>
        <dbReference type="ChEBI" id="CHEBI:29035"/>
        <label>1</label>
    </ligand>
</feature>
<dbReference type="SUPFAM" id="SSF103365">
    <property type="entry name" value="Hypothetical protein PH1602"/>
    <property type="match status" value="1"/>
</dbReference>
<reference evidence="16" key="1">
    <citation type="journal article" date="2014" name="Genome Biol. Evol.">
        <title>Pangenome evidence for extensive interdomain horizontal transfer affecting lineage core and shell genes in uncultured planktonic thaumarchaeota and euryarchaeota.</title>
        <authorList>
            <person name="Deschamps P."/>
            <person name="Zivanovic Y."/>
            <person name="Moreira D."/>
            <person name="Rodriguez-Valera F."/>
            <person name="Lopez-Garcia P."/>
        </authorList>
    </citation>
    <scope>NUCLEOTIDE SEQUENCE</scope>
</reference>
<keyword evidence="6 13" id="KW-0342">GTP-binding</keyword>
<dbReference type="Pfam" id="PF01139">
    <property type="entry name" value="RtcB"/>
    <property type="match status" value="1"/>
</dbReference>
<evidence type="ECO:0000256" key="12">
    <source>
        <dbReference type="PIRSR" id="PIRSR601233-1"/>
    </source>
</evidence>
<feature type="binding site" evidence="14">
    <location>
        <position position="355"/>
    </location>
    <ligand>
        <name>Mn(2+)</name>
        <dbReference type="ChEBI" id="CHEBI:29035"/>
        <label>2</label>
    </ligand>
</feature>
<comment type="catalytic activity">
    <reaction evidence="11">
        <text>a 3'-end 2',3'-cyclophospho-ribonucleotide-RNA + a 5'-end dephospho-ribonucleoside-RNA + GTP + H2O = a ribonucleotidyl-ribonucleotide-RNA + GMP + diphosphate + H(+)</text>
        <dbReference type="Rhea" id="RHEA:68080"/>
        <dbReference type="Rhea" id="RHEA-COMP:10464"/>
        <dbReference type="Rhea" id="RHEA-COMP:13936"/>
        <dbReference type="Rhea" id="RHEA-COMP:17355"/>
        <dbReference type="ChEBI" id="CHEBI:15377"/>
        <dbReference type="ChEBI" id="CHEBI:15378"/>
        <dbReference type="ChEBI" id="CHEBI:33019"/>
        <dbReference type="ChEBI" id="CHEBI:37565"/>
        <dbReference type="ChEBI" id="CHEBI:58115"/>
        <dbReference type="ChEBI" id="CHEBI:83064"/>
        <dbReference type="ChEBI" id="CHEBI:138284"/>
        <dbReference type="ChEBI" id="CHEBI:173118"/>
        <dbReference type="EC" id="6.5.1.8"/>
    </reaction>
</comment>
<evidence type="ECO:0000256" key="3">
    <source>
        <dbReference type="ARBA" id="ARBA00022598"/>
    </source>
</evidence>
<evidence type="ECO:0000256" key="4">
    <source>
        <dbReference type="ARBA" id="ARBA00022723"/>
    </source>
</evidence>
<feature type="binding site" evidence="13">
    <location>
        <begin position="355"/>
        <end position="356"/>
    </location>
    <ligand>
        <name>GMP</name>
        <dbReference type="ChEBI" id="CHEBI:58115"/>
    </ligand>
</feature>
<dbReference type="GO" id="GO:0170057">
    <property type="term" value="F:RNA ligase (GTP) activity"/>
    <property type="evidence" value="ECO:0007669"/>
    <property type="project" value="UniProtKB-EC"/>
</dbReference>
<evidence type="ECO:0000256" key="9">
    <source>
        <dbReference type="ARBA" id="ARBA00045316"/>
    </source>
</evidence>
<evidence type="ECO:0000256" key="11">
    <source>
        <dbReference type="ARBA" id="ARBA00049514"/>
    </source>
</evidence>
<dbReference type="GO" id="GO:0003972">
    <property type="term" value="F:RNA ligase (ATP) activity"/>
    <property type="evidence" value="ECO:0007669"/>
    <property type="project" value="TreeGrafter"/>
</dbReference>
<accession>A0A075H8M6</accession>
<sequence>MLLRPRSHDRHMVSNLNNDLADSVKHFRHPITKVSEVEFRIDRKAQDGMNVPVTIYANEGLLSKMLTDRTIDQAVNVAHLNGLHKHVIVLPDGHEGYGFPIGGVAASDANNGVISPGGVGYDINCGVRLIRTSLSEKDVLPKLRELLKELFRNIPSGVGTGGRIKLGPSQIEDVLADGVTWAVENGYGWDSDKEYCEENGTMKTAEPHKVSHTAKKRGAPQLGSLGSGNHFVEIQKVDKIYNPQAAKTFGLHEGQIVIMAHTGSRGLGYQVCSDYLRVVEGAAKRYGIELPDRELACAPINSKEAEDYLGAMNAALNFAWSNRQMITHWTRRAFEKVLGSSSEGFEMNLVYDVSHNIAKIEEHNIDGSKHKVMVHRKGATRAFPKGRTEVPIMYRKVGQPVLIPGSMGTASYVLVGAPKSMDVSFGSTAHGAGRMMSRSAAVRRWRGEDVKRELASRGIHIESASWRGVAEEAPEAYKDVDAVAEVSDSAGIATRVVRLVPMGVVKG</sequence>
<dbReference type="EC" id="6.5.1.-" evidence="15"/>
<dbReference type="GO" id="GO:0046872">
    <property type="term" value="F:metal ion binding"/>
    <property type="evidence" value="ECO:0007669"/>
    <property type="project" value="UniProtKB-UniRule"/>
</dbReference>
<evidence type="ECO:0000313" key="16">
    <source>
        <dbReference type="EMBL" id="AIF12379.1"/>
    </source>
</evidence>
<keyword evidence="7 14" id="KW-0464">Manganese</keyword>
<dbReference type="GO" id="GO:0006388">
    <property type="term" value="P:tRNA splicing, via endonucleolytic cleavage and ligation"/>
    <property type="evidence" value="ECO:0007669"/>
    <property type="project" value="UniProtKB-ARBA"/>
</dbReference>
<organism evidence="16">
    <name type="scientific">uncultured marine thaumarchaeote KM3_55_F05</name>
    <dbReference type="NCBI Taxonomy" id="1456198"/>
    <lineage>
        <taxon>Archaea</taxon>
        <taxon>Nitrososphaerota</taxon>
        <taxon>environmental samples</taxon>
    </lineage>
</organism>
<keyword evidence="3 15" id="KW-0436">Ligase</keyword>
<feature type="binding site" evidence="13">
    <location>
        <begin position="404"/>
        <end position="407"/>
    </location>
    <ligand>
        <name>GMP</name>
        <dbReference type="ChEBI" id="CHEBI:58115"/>
    </ligand>
</feature>
<dbReference type="GO" id="GO:0005525">
    <property type="term" value="F:GTP binding"/>
    <property type="evidence" value="ECO:0007669"/>
    <property type="project" value="UniProtKB-KW"/>
</dbReference>
<evidence type="ECO:0000256" key="6">
    <source>
        <dbReference type="ARBA" id="ARBA00023134"/>
    </source>
</evidence>
<evidence type="ECO:0000256" key="14">
    <source>
        <dbReference type="PIRSR" id="PIRSR601233-3"/>
    </source>
</evidence>
<comment type="cofactor">
    <cofactor evidence="14 15">
        <name>Mn(2+)</name>
        <dbReference type="ChEBI" id="CHEBI:29035"/>
    </cofactor>
    <text evidence="14 15">Binds 2 manganese ions per subunit.</text>
</comment>
<protein>
    <recommendedName>
        <fullName evidence="8 15">tRNA-splicing ligase RtcB</fullName>
        <ecNumber evidence="15">6.5.1.-</ecNumber>
    </recommendedName>
</protein>
<feature type="binding site" evidence="13">
    <location>
        <begin position="229"/>
        <end position="233"/>
    </location>
    <ligand>
        <name>GMP</name>
        <dbReference type="ChEBI" id="CHEBI:58115"/>
    </ligand>
</feature>
<evidence type="ECO:0000256" key="10">
    <source>
        <dbReference type="ARBA" id="ARBA00047746"/>
    </source>
</evidence>
<feature type="binding site" evidence="14">
    <location>
        <position position="122"/>
    </location>
    <ligand>
        <name>Mn(2+)</name>
        <dbReference type="ChEBI" id="CHEBI:29035"/>
        <label>1</label>
    </ligand>
</feature>
<evidence type="ECO:0000256" key="13">
    <source>
        <dbReference type="PIRSR" id="PIRSR601233-2"/>
    </source>
</evidence>
<comment type="subunit">
    <text evidence="2 15">Monomer.</text>
</comment>
<keyword evidence="4 14" id="KW-0479">Metal-binding</keyword>
<evidence type="ECO:0000256" key="15">
    <source>
        <dbReference type="RuleBase" id="RU371113"/>
    </source>
</evidence>
<feature type="binding site" evidence="13">
    <location>
        <begin position="430"/>
        <end position="433"/>
    </location>
    <ligand>
        <name>GMP</name>
        <dbReference type="ChEBI" id="CHEBI:58115"/>
    </ligand>
</feature>
<evidence type="ECO:0000256" key="8">
    <source>
        <dbReference type="ARBA" id="ARBA00033766"/>
    </source>
</evidence>
<dbReference type="InterPro" id="IPR001233">
    <property type="entry name" value="RtcB"/>
</dbReference>
<comment type="catalytic activity">
    <reaction evidence="10">
        <text>a 3'-end 3'-phospho-ribonucleotide-RNA + a 5'-end dephospho-ribonucleoside-RNA + GTP = a ribonucleotidyl-ribonucleotide-RNA + GMP + diphosphate</text>
        <dbReference type="Rhea" id="RHEA:68076"/>
        <dbReference type="Rhea" id="RHEA-COMP:10463"/>
        <dbReference type="Rhea" id="RHEA-COMP:13936"/>
        <dbReference type="Rhea" id="RHEA-COMP:17355"/>
        <dbReference type="ChEBI" id="CHEBI:33019"/>
        <dbReference type="ChEBI" id="CHEBI:37565"/>
        <dbReference type="ChEBI" id="CHEBI:58115"/>
        <dbReference type="ChEBI" id="CHEBI:83062"/>
        <dbReference type="ChEBI" id="CHEBI:138284"/>
        <dbReference type="ChEBI" id="CHEBI:173118"/>
        <dbReference type="EC" id="6.5.1.8"/>
    </reaction>
</comment>
<proteinExistence type="inferred from homology"/>
<comment type="function">
    <text evidence="9">Essential for tRNA splicing and maturation. Acts by directly joining spliced tRNA halves to mature-sized tRNAs. Joins RNA with 2',3'-cyclic-phosphate or 3'-phosphate ends to RNA with 5'-hydroxy ends.</text>
</comment>
<gene>
    <name evidence="16" type="primary">RTCB</name>
    <name evidence="15 16" type="synonym">rtcB</name>
</gene>
<dbReference type="Gene3D" id="3.90.1860.10">
    <property type="entry name" value="tRNA-splicing ligase RtcB"/>
    <property type="match status" value="1"/>
</dbReference>